<dbReference type="AlphaFoldDB" id="A0A4Y7S3F3"/>
<dbReference type="Proteomes" id="UP000298030">
    <property type="component" value="Unassembled WGS sequence"/>
</dbReference>
<organism evidence="2 3">
    <name type="scientific">Coprinellus micaceus</name>
    <name type="common">Glistening ink-cap mushroom</name>
    <name type="synonym">Coprinus micaceus</name>
    <dbReference type="NCBI Taxonomy" id="71717"/>
    <lineage>
        <taxon>Eukaryota</taxon>
        <taxon>Fungi</taxon>
        <taxon>Dikarya</taxon>
        <taxon>Basidiomycota</taxon>
        <taxon>Agaricomycotina</taxon>
        <taxon>Agaricomycetes</taxon>
        <taxon>Agaricomycetidae</taxon>
        <taxon>Agaricales</taxon>
        <taxon>Agaricineae</taxon>
        <taxon>Psathyrellaceae</taxon>
        <taxon>Coprinellus</taxon>
    </lineage>
</organism>
<name>A0A4Y7S3F3_COPMI</name>
<keyword evidence="3" id="KW-1185">Reference proteome</keyword>
<evidence type="ECO:0000313" key="2">
    <source>
        <dbReference type="EMBL" id="TEB15515.1"/>
    </source>
</evidence>
<proteinExistence type="predicted"/>
<keyword evidence="1" id="KW-0472">Membrane</keyword>
<comment type="caution">
    <text evidence="2">The sequence shown here is derived from an EMBL/GenBank/DDBJ whole genome shotgun (WGS) entry which is preliminary data.</text>
</comment>
<sequence>MLAWRFHLGRVDQVLSYIIASAAGIETILMSVIAVKGWSEIVENRRASASVTPTSQVASESDRHGIVKGNSAQCVNHRTV</sequence>
<evidence type="ECO:0000256" key="1">
    <source>
        <dbReference type="SAM" id="Phobius"/>
    </source>
</evidence>
<feature type="transmembrane region" description="Helical" evidence="1">
    <location>
        <begin position="14"/>
        <end position="35"/>
    </location>
</feature>
<keyword evidence="1" id="KW-1133">Transmembrane helix</keyword>
<accession>A0A4Y7S3F3</accession>
<protein>
    <submittedName>
        <fullName evidence="2">Uncharacterized protein</fullName>
    </submittedName>
</protein>
<evidence type="ECO:0000313" key="3">
    <source>
        <dbReference type="Proteomes" id="UP000298030"/>
    </source>
</evidence>
<reference evidence="2 3" key="1">
    <citation type="journal article" date="2019" name="Nat. Ecol. Evol.">
        <title>Megaphylogeny resolves global patterns of mushroom evolution.</title>
        <authorList>
            <person name="Varga T."/>
            <person name="Krizsan K."/>
            <person name="Foldi C."/>
            <person name="Dima B."/>
            <person name="Sanchez-Garcia M."/>
            <person name="Sanchez-Ramirez S."/>
            <person name="Szollosi G.J."/>
            <person name="Szarkandi J.G."/>
            <person name="Papp V."/>
            <person name="Albert L."/>
            <person name="Andreopoulos W."/>
            <person name="Angelini C."/>
            <person name="Antonin V."/>
            <person name="Barry K.W."/>
            <person name="Bougher N.L."/>
            <person name="Buchanan P."/>
            <person name="Buyck B."/>
            <person name="Bense V."/>
            <person name="Catcheside P."/>
            <person name="Chovatia M."/>
            <person name="Cooper J."/>
            <person name="Damon W."/>
            <person name="Desjardin D."/>
            <person name="Finy P."/>
            <person name="Geml J."/>
            <person name="Haridas S."/>
            <person name="Hughes K."/>
            <person name="Justo A."/>
            <person name="Karasinski D."/>
            <person name="Kautmanova I."/>
            <person name="Kiss B."/>
            <person name="Kocsube S."/>
            <person name="Kotiranta H."/>
            <person name="LaButti K.M."/>
            <person name="Lechner B.E."/>
            <person name="Liimatainen K."/>
            <person name="Lipzen A."/>
            <person name="Lukacs Z."/>
            <person name="Mihaltcheva S."/>
            <person name="Morgado L.N."/>
            <person name="Niskanen T."/>
            <person name="Noordeloos M.E."/>
            <person name="Ohm R.A."/>
            <person name="Ortiz-Santana B."/>
            <person name="Ovrebo C."/>
            <person name="Racz N."/>
            <person name="Riley R."/>
            <person name="Savchenko A."/>
            <person name="Shiryaev A."/>
            <person name="Soop K."/>
            <person name="Spirin V."/>
            <person name="Szebenyi C."/>
            <person name="Tomsovsky M."/>
            <person name="Tulloss R.E."/>
            <person name="Uehling J."/>
            <person name="Grigoriev I.V."/>
            <person name="Vagvolgyi C."/>
            <person name="Papp T."/>
            <person name="Martin F.M."/>
            <person name="Miettinen O."/>
            <person name="Hibbett D.S."/>
            <person name="Nagy L.G."/>
        </authorList>
    </citation>
    <scope>NUCLEOTIDE SEQUENCE [LARGE SCALE GENOMIC DNA]</scope>
    <source>
        <strain evidence="2 3">FP101781</strain>
    </source>
</reference>
<dbReference type="EMBL" id="QPFP01000353">
    <property type="protein sequence ID" value="TEB15515.1"/>
    <property type="molecule type" value="Genomic_DNA"/>
</dbReference>
<gene>
    <name evidence="2" type="ORF">FA13DRAFT_1747525</name>
</gene>
<feature type="non-terminal residue" evidence="2">
    <location>
        <position position="80"/>
    </location>
</feature>
<keyword evidence="1" id="KW-0812">Transmembrane</keyword>